<keyword evidence="3 11" id="KW-0964">Secreted</keyword>
<dbReference type="EC" id="4.2.2.10" evidence="10"/>
<accession>M7SBP3</accession>
<keyword evidence="7 11" id="KW-0456">Lyase</keyword>
<keyword evidence="5" id="KW-1015">Disulfide bond</keyword>
<organism evidence="14 15">
    <name type="scientific">Eutypa lata (strain UCR-EL1)</name>
    <name type="common">Grapevine dieback disease fungus</name>
    <name type="synonym">Eutypa armeniacae</name>
    <dbReference type="NCBI Taxonomy" id="1287681"/>
    <lineage>
        <taxon>Eukaryota</taxon>
        <taxon>Fungi</taxon>
        <taxon>Dikarya</taxon>
        <taxon>Ascomycota</taxon>
        <taxon>Pezizomycotina</taxon>
        <taxon>Sordariomycetes</taxon>
        <taxon>Xylariomycetidae</taxon>
        <taxon>Xylariales</taxon>
        <taxon>Diatrypaceae</taxon>
        <taxon>Eutypa</taxon>
    </lineage>
</organism>
<dbReference type="PANTHER" id="PTHR31683">
    <property type="entry name" value="PECTATE LYASE 18-RELATED"/>
    <property type="match status" value="1"/>
</dbReference>
<dbReference type="InterPro" id="IPR045032">
    <property type="entry name" value="PEL"/>
</dbReference>
<evidence type="ECO:0000313" key="15">
    <source>
        <dbReference type="Proteomes" id="UP000012174"/>
    </source>
</evidence>
<evidence type="ECO:0000256" key="11">
    <source>
        <dbReference type="RuleBase" id="RU361173"/>
    </source>
</evidence>
<feature type="domain" description="Pectate lyase" evidence="13">
    <location>
        <begin position="93"/>
        <end position="305"/>
    </location>
</feature>
<evidence type="ECO:0000256" key="3">
    <source>
        <dbReference type="ARBA" id="ARBA00022525"/>
    </source>
</evidence>
<dbReference type="FunFam" id="2.160.20.10:FF:000003">
    <property type="entry name" value="Pectin lyase F"/>
    <property type="match status" value="1"/>
</dbReference>
<evidence type="ECO:0000256" key="5">
    <source>
        <dbReference type="ARBA" id="ARBA00023157"/>
    </source>
</evidence>
<dbReference type="EMBL" id="KB707584">
    <property type="protein sequence ID" value="EMR61583.1"/>
    <property type="molecule type" value="Genomic_DNA"/>
</dbReference>
<dbReference type="Proteomes" id="UP000012174">
    <property type="component" value="Unassembled WGS sequence"/>
</dbReference>
<evidence type="ECO:0000256" key="10">
    <source>
        <dbReference type="ARBA" id="ARBA00039082"/>
    </source>
</evidence>
<dbReference type="GO" id="GO:0005576">
    <property type="term" value="C:extracellular region"/>
    <property type="evidence" value="ECO:0007669"/>
    <property type="project" value="UniProtKB-SubCell"/>
</dbReference>
<dbReference type="PANTHER" id="PTHR31683:SF67">
    <property type="entry name" value="PECTIN LYASE F-RELATED"/>
    <property type="match status" value="1"/>
</dbReference>
<dbReference type="InterPro" id="IPR002022">
    <property type="entry name" value="Pec_lyase"/>
</dbReference>
<evidence type="ECO:0000256" key="8">
    <source>
        <dbReference type="ARBA" id="ARBA00036818"/>
    </source>
</evidence>
<gene>
    <name evidence="14" type="ORF">UCREL1_11485</name>
</gene>
<reference evidence="15" key="1">
    <citation type="journal article" date="2013" name="Genome Announc.">
        <title>Draft genome sequence of the grapevine dieback fungus Eutypa lata UCR-EL1.</title>
        <authorList>
            <person name="Blanco-Ulate B."/>
            <person name="Rolshausen P.E."/>
            <person name="Cantu D."/>
        </authorList>
    </citation>
    <scope>NUCLEOTIDE SEQUENCE [LARGE SCALE GENOMIC DNA]</scope>
    <source>
        <strain evidence="15">UCR-EL1</strain>
    </source>
</reference>
<evidence type="ECO:0000256" key="6">
    <source>
        <dbReference type="ARBA" id="ARBA00023180"/>
    </source>
</evidence>
<protein>
    <recommendedName>
        <fullName evidence="10">pectin lyase</fullName>
        <ecNumber evidence="10">4.2.2.10</ecNumber>
    </recommendedName>
</protein>
<keyword evidence="11" id="KW-0624">Polysaccharide degradation</keyword>
<dbReference type="HOGENOM" id="CLU_021980_0_1_1"/>
<evidence type="ECO:0000256" key="2">
    <source>
        <dbReference type="ARBA" id="ARBA00010980"/>
    </source>
</evidence>
<comment type="catalytic activity">
    <reaction evidence="8">
        <text>Eliminative cleavage of (1-&gt;4)-alpha-D-galacturonan methyl ester to give oligosaccharides with 4-deoxy-6-O-methyl-alpha-D-galact-4-enuronosyl groups at their non-reducing ends.</text>
        <dbReference type="EC" id="4.2.2.10"/>
    </reaction>
</comment>
<evidence type="ECO:0000256" key="7">
    <source>
        <dbReference type="ARBA" id="ARBA00023239"/>
    </source>
</evidence>
<dbReference type="InterPro" id="IPR011050">
    <property type="entry name" value="Pectin_lyase_fold/virulence"/>
</dbReference>
<dbReference type="GO" id="GO:0047490">
    <property type="term" value="F:pectin lyase activity"/>
    <property type="evidence" value="ECO:0007669"/>
    <property type="project" value="UniProtKB-EC"/>
</dbReference>
<feature type="signal peptide" evidence="12">
    <location>
        <begin position="1"/>
        <end position="20"/>
    </location>
</feature>
<evidence type="ECO:0000256" key="12">
    <source>
        <dbReference type="SAM" id="SignalP"/>
    </source>
</evidence>
<keyword evidence="4 12" id="KW-0732">Signal</keyword>
<name>M7SBP3_EUTLA</name>
<evidence type="ECO:0000256" key="1">
    <source>
        <dbReference type="ARBA" id="ARBA00004613"/>
    </source>
</evidence>
<comment type="similarity">
    <text evidence="2 11">Belongs to the polysaccharide lyase 1 family.</text>
</comment>
<evidence type="ECO:0000256" key="9">
    <source>
        <dbReference type="ARBA" id="ARBA00037631"/>
    </source>
</evidence>
<dbReference type="AlphaFoldDB" id="M7SBP3"/>
<dbReference type="OrthoDB" id="1637350at2759"/>
<comment type="subcellular location">
    <subcellularLocation>
        <location evidence="1 11">Secreted</location>
    </subcellularLocation>
</comment>
<evidence type="ECO:0000313" key="14">
    <source>
        <dbReference type="EMBL" id="EMR61583.1"/>
    </source>
</evidence>
<feature type="chain" id="PRO_5004084739" description="pectin lyase" evidence="12">
    <location>
        <begin position="21"/>
        <end position="389"/>
    </location>
</feature>
<comment type="function">
    <text evidence="9">Pectinolytic enzymes consist of four classes of enzymes: pectin lyase, polygalacturonase, pectin methylesterase and rhamnogalacturonase. Among pectinolytic enzymes, pectin lyase is the most important in depolymerization of pectin, since it cleaves internal glycosidic bonds of highly methylated pectins.</text>
</comment>
<dbReference type="InterPro" id="IPR012334">
    <property type="entry name" value="Pectin_lyas_fold"/>
</dbReference>
<sequence length="389" mass="41023">MVSATLRLALLGLATRTVNAQVVGTPDGFAKGVTGGGSAAAETPSSLDELVEWITDDTARTIVIDQEWDFVGTEGETTGTCCQNANAICEGGSSAGQLTIADECSDGTLVDCTYDNAARSPLDVGSNKSIIGKGTSGVLKGKGLRVRGGNSNVIIQNIHITNLNPEYVWGGDAITLDDADGVWIDHNKFSLIGRQMIVSGWGQAGYVTISNNEFDGVTDWSSGCNGKHYWTLLLIGENDHYTFSGNWLHDVSGRAPHIGTADTDSQNFFHAVNNYFQDVGGHAFDVDANTWVLLEGNQFESVDTPITPASETNGGAIYSLVTVDEASACADPLGYICEWNKATNSGAYTDLSNQEVLTQGATLKEYLIAHTPVADVSANVLANAGVGKI</sequence>
<dbReference type="Pfam" id="PF00544">
    <property type="entry name" value="Pectate_lyase_4"/>
    <property type="match status" value="1"/>
</dbReference>
<dbReference type="KEGG" id="ela:UCREL1_11485"/>
<dbReference type="eggNOG" id="ENOG502RZWS">
    <property type="taxonomic scope" value="Eukaryota"/>
</dbReference>
<dbReference type="OMA" id="WSAGCNG"/>
<dbReference type="Gene3D" id="2.160.20.10">
    <property type="entry name" value="Single-stranded right-handed beta-helix, Pectin lyase-like"/>
    <property type="match status" value="1"/>
</dbReference>
<dbReference type="SUPFAM" id="SSF51126">
    <property type="entry name" value="Pectin lyase-like"/>
    <property type="match status" value="1"/>
</dbReference>
<keyword evidence="6" id="KW-0325">Glycoprotein</keyword>
<evidence type="ECO:0000259" key="13">
    <source>
        <dbReference type="SMART" id="SM00656"/>
    </source>
</evidence>
<keyword evidence="15" id="KW-1185">Reference proteome</keyword>
<proteinExistence type="inferred from homology"/>
<evidence type="ECO:0000256" key="4">
    <source>
        <dbReference type="ARBA" id="ARBA00022729"/>
    </source>
</evidence>
<keyword evidence="11" id="KW-0119">Carbohydrate metabolism</keyword>
<dbReference type="GO" id="GO:0030570">
    <property type="term" value="F:pectate lyase activity"/>
    <property type="evidence" value="ECO:0007669"/>
    <property type="project" value="InterPro"/>
</dbReference>
<dbReference type="GO" id="GO:0000272">
    <property type="term" value="P:polysaccharide catabolic process"/>
    <property type="evidence" value="ECO:0007669"/>
    <property type="project" value="UniProtKB-KW"/>
</dbReference>
<dbReference type="SMART" id="SM00656">
    <property type="entry name" value="Amb_all"/>
    <property type="match status" value="1"/>
</dbReference>